<dbReference type="Proteomes" id="UP001218188">
    <property type="component" value="Unassembled WGS sequence"/>
</dbReference>
<evidence type="ECO:0000256" key="4">
    <source>
        <dbReference type="ARBA" id="ARBA00022989"/>
    </source>
</evidence>
<accession>A0AAD6X1Y2</accession>
<proteinExistence type="inferred from homology"/>
<name>A0AAD6X1Y2_9AGAR</name>
<dbReference type="PROSITE" id="PS50850">
    <property type="entry name" value="MFS"/>
    <property type="match status" value="1"/>
</dbReference>
<keyword evidence="9" id="KW-1185">Reference proteome</keyword>
<evidence type="ECO:0000256" key="3">
    <source>
        <dbReference type="ARBA" id="ARBA00022692"/>
    </source>
</evidence>
<evidence type="ECO:0000256" key="1">
    <source>
        <dbReference type="ARBA" id="ARBA00004141"/>
    </source>
</evidence>
<dbReference type="InterPro" id="IPR050360">
    <property type="entry name" value="MFS_Sugar_Transporters"/>
</dbReference>
<dbReference type="PANTHER" id="PTHR48022">
    <property type="entry name" value="PLASTIDIC GLUCOSE TRANSPORTER 4"/>
    <property type="match status" value="1"/>
</dbReference>
<feature type="transmembrane region" description="Helical" evidence="6">
    <location>
        <begin position="66"/>
        <end position="88"/>
    </location>
</feature>
<dbReference type="InterPro" id="IPR036259">
    <property type="entry name" value="MFS_trans_sf"/>
</dbReference>
<dbReference type="InterPro" id="IPR020846">
    <property type="entry name" value="MFS_dom"/>
</dbReference>
<organism evidence="8 9">
    <name type="scientific">Mycena alexandri</name>
    <dbReference type="NCBI Taxonomy" id="1745969"/>
    <lineage>
        <taxon>Eukaryota</taxon>
        <taxon>Fungi</taxon>
        <taxon>Dikarya</taxon>
        <taxon>Basidiomycota</taxon>
        <taxon>Agaricomycotina</taxon>
        <taxon>Agaricomycetes</taxon>
        <taxon>Agaricomycetidae</taxon>
        <taxon>Agaricales</taxon>
        <taxon>Marasmiineae</taxon>
        <taxon>Mycenaceae</taxon>
        <taxon>Mycena</taxon>
    </lineage>
</organism>
<dbReference type="InterPro" id="IPR005829">
    <property type="entry name" value="Sugar_transporter_CS"/>
</dbReference>
<sequence length="189" mass="20535">MRSFSGTCKKCVQVISVSLVLAFAVEGIGRKKCLILGGLGRALMMLWIGGFTAFLPPATPVAPSALSYLSVLAVYLYAVFYCIGWGPLPWIVAAEVAPNHLRTAVMTIAIGVNWLFSLTISKLTPIMLNELGYGPFLIFGFCCLLMAFWAWICLPETAGYGLEEIGLLFEREVISRSLQDAPGGRMFIG</sequence>
<evidence type="ECO:0000259" key="7">
    <source>
        <dbReference type="PROSITE" id="PS50850"/>
    </source>
</evidence>
<evidence type="ECO:0000313" key="8">
    <source>
        <dbReference type="EMBL" id="KAJ7029274.1"/>
    </source>
</evidence>
<dbReference type="InterPro" id="IPR005828">
    <property type="entry name" value="MFS_sugar_transport-like"/>
</dbReference>
<evidence type="ECO:0000256" key="2">
    <source>
        <dbReference type="ARBA" id="ARBA00010992"/>
    </source>
</evidence>
<dbReference type="GO" id="GO:0016020">
    <property type="term" value="C:membrane"/>
    <property type="evidence" value="ECO:0007669"/>
    <property type="project" value="UniProtKB-SubCell"/>
</dbReference>
<dbReference type="EMBL" id="JARJCM010000103">
    <property type="protein sequence ID" value="KAJ7029274.1"/>
    <property type="molecule type" value="Genomic_DNA"/>
</dbReference>
<feature type="transmembrane region" description="Helical" evidence="6">
    <location>
        <begin position="34"/>
        <end position="54"/>
    </location>
</feature>
<comment type="caution">
    <text evidence="8">The sequence shown here is derived from an EMBL/GenBank/DDBJ whole genome shotgun (WGS) entry which is preliminary data.</text>
</comment>
<dbReference type="GO" id="GO:0005351">
    <property type="term" value="F:carbohydrate:proton symporter activity"/>
    <property type="evidence" value="ECO:0007669"/>
    <property type="project" value="TreeGrafter"/>
</dbReference>
<dbReference type="PROSITE" id="PS00216">
    <property type="entry name" value="SUGAR_TRANSPORT_1"/>
    <property type="match status" value="1"/>
</dbReference>
<keyword evidence="3 6" id="KW-0812">Transmembrane</keyword>
<comment type="subcellular location">
    <subcellularLocation>
        <location evidence="1">Membrane</location>
        <topology evidence="1">Multi-pass membrane protein</topology>
    </subcellularLocation>
</comment>
<dbReference type="Gene3D" id="1.20.1250.20">
    <property type="entry name" value="MFS general substrate transporter like domains"/>
    <property type="match status" value="1"/>
</dbReference>
<evidence type="ECO:0000256" key="6">
    <source>
        <dbReference type="SAM" id="Phobius"/>
    </source>
</evidence>
<evidence type="ECO:0000313" key="9">
    <source>
        <dbReference type="Proteomes" id="UP001218188"/>
    </source>
</evidence>
<feature type="transmembrane region" description="Helical" evidence="6">
    <location>
        <begin position="132"/>
        <end position="152"/>
    </location>
</feature>
<evidence type="ECO:0000256" key="5">
    <source>
        <dbReference type="ARBA" id="ARBA00023136"/>
    </source>
</evidence>
<comment type="similarity">
    <text evidence="2">Belongs to the major facilitator superfamily. Sugar transporter (TC 2.A.1.1) family.</text>
</comment>
<reference evidence="8" key="1">
    <citation type="submission" date="2023-03" db="EMBL/GenBank/DDBJ databases">
        <title>Massive genome expansion in bonnet fungi (Mycena s.s.) driven by repeated elements and novel gene families across ecological guilds.</title>
        <authorList>
            <consortium name="Lawrence Berkeley National Laboratory"/>
            <person name="Harder C.B."/>
            <person name="Miyauchi S."/>
            <person name="Viragh M."/>
            <person name="Kuo A."/>
            <person name="Thoen E."/>
            <person name="Andreopoulos B."/>
            <person name="Lu D."/>
            <person name="Skrede I."/>
            <person name="Drula E."/>
            <person name="Henrissat B."/>
            <person name="Morin E."/>
            <person name="Kohler A."/>
            <person name="Barry K."/>
            <person name="LaButti K."/>
            <person name="Morin E."/>
            <person name="Salamov A."/>
            <person name="Lipzen A."/>
            <person name="Mereny Z."/>
            <person name="Hegedus B."/>
            <person name="Baldrian P."/>
            <person name="Stursova M."/>
            <person name="Weitz H."/>
            <person name="Taylor A."/>
            <person name="Grigoriev I.V."/>
            <person name="Nagy L.G."/>
            <person name="Martin F."/>
            <person name="Kauserud H."/>
        </authorList>
    </citation>
    <scope>NUCLEOTIDE SEQUENCE</scope>
    <source>
        <strain evidence="8">CBHHK200</strain>
    </source>
</reference>
<feature type="domain" description="Major facilitator superfamily (MFS) profile" evidence="7">
    <location>
        <begin position="1"/>
        <end position="158"/>
    </location>
</feature>
<dbReference type="SUPFAM" id="SSF103473">
    <property type="entry name" value="MFS general substrate transporter"/>
    <property type="match status" value="1"/>
</dbReference>
<dbReference type="PANTHER" id="PTHR48022:SF81">
    <property type="entry name" value="MAJOR FACILITATOR SUPERFAMILY (MFS) PROFILE DOMAIN-CONTAINING PROTEIN"/>
    <property type="match status" value="1"/>
</dbReference>
<feature type="transmembrane region" description="Helical" evidence="6">
    <location>
        <begin position="100"/>
        <end position="120"/>
    </location>
</feature>
<protein>
    <recommendedName>
        <fullName evidence="7">Major facilitator superfamily (MFS) profile domain-containing protein</fullName>
    </recommendedName>
</protein>
<keyword evidence="5 6" id="KW-0472">Membrane</keyword>
<dbReference type="AlphaFoldDB" id="A0AAD6X1Y2"/>
<dbReference type="Pfam" id="PF00083">
    <property type="entry name" value="Sugar_tr"/>
    <property type="match status" value="1"/>
</dbReference>
<keyword evidence="4 6" id="KW-1133">Transmembrane helix</keyword>
<gene>
    <name evidence="8" type="ORF">C8F04DRAFT_1043532</name>
</gene>